<feature type="region of interest" description="Disordered" evidence="8">
    <location>
        <begin position="597"/>
        <end position="677"/>
    </location>
</feature>
<dbReference type="InterPro" id="IPR041588">
    <property type="entry name" value="Integrase_H2C2"/>
</dbReference>
<evidence type="ECO:0000256" key="3">
    <source>
        <dbReference type="ARBA" id="ARBA00022695"/>
    </source>
</evidence>
<evidence type="ECO:0000256" key="1">
    <source>
        <dbReference type="ARBA" id="ARBA00012493"/>
    </source>
</evidence>
<evidence type="ECO:0000256" key="8">
    <source>
        <dbReference type="SAM" id="MobiDB-lite"/>
    </source>
</evidence>
<keyword evidence="11" id="KW-1185">Reference proteome</keyword>
<evidence type="ECO:0000313" key="11">
    <source>
        <dbReference type="Proteomes" id="UP000069940"/>
    </source>
</evidence>
<dbReference type="EC" id="2.7.7.49" evidence="1"/>
<keyword evidence="6" id="KW-0378">Hydrolase</keyword>
<keyword evidence="7" id="KW-0695">RNA-directed DNA polymerase</keyword>
<dbReference type="InterPro" id="IPR036397">
    <property type="entry name" value="RNaseH_sf"/>
</dbReference>
<dbReference type="SUPFAM" id="SSF56672">
    <property type="entry name" value="DNA/RNA polymerases"/>
    <property type="match status" value="1"/>
</dbReference>
<dbReference type="SUPFAM" id="SSF53098">
    <property type="entry name" value="Ribonuclease H-like"/>
    <property type="match status" value="1"/>
</dbReference>
<protein>
    <recommendedName>
        <fullName evidence="1">RNA-directed DNA polymerase</fullName>
        <ecNumber evidence="1">2.7.7.49</ecNumber>
    </recommendedName>
</protein>
<dbReference type="Gene3D" id="1.10.340.70">
    <property type="match status" value="1"/>
</dbReference>
<dbReference type="Pfam" id="PF00665">
    <property type="entry name" value="rve"/>
    <property type="match status" value="1"/>
</dbReference>
<evidence type="ECO:0000256" key="7">
    <source>
        <dbReference type="ARBA" id="ARBA00022918"/>
    </source>
</evidence>
<feature type="domain" description="Integrase catalytic" evidence="9">
    <location>
        <begin position="335"/>
        <end position="490"/>
    </location>
</feature>
<feature type="compositionally biased region" description="Basic and acidic residues" evidence="8">
    <location>
        <begin position="602"/>
        <end position="614"/>
    </location>
</feature>
<dbReference type="InterPro" id="IPR043502">
    <property type="entry name" value="DNA/RNA_pol_sf"/>
</dbReference>
<keyword evidence="4" id="KW-0540">Nuclease</keyword>
<keyword evidence="5" id="KW-0255">Endonuclease</keyword>
<dbReference type="Gene3D" id="3.30.420.10">
    <property type="entry name" value="Ribonuclease H-like superfamily/Ribonuclease H"/>
    <property type="match status" value="1"/>
</dbReference>
<dbReference type="InterPro" id="IPR050951">
    <property type="entry name" value="Retrovirus_Pol_polyprotein"/>
</dbReference>
<organism evidence="10 11">
    <name type="scientific">Aedes albopictus</name>
    <name type="common">Asian tiger mosquito</name>
    <name type="synonym">Stegomyia albopicta</name>
    <dbReference type="NCBI Taxonomy" id="7160"/>
    <lineage>
        <taxon>Eukaryota</taxon>
        <taxon>Metazoa</taxon>
        <taxon>Ecdysozoa</taxon>
        <taxon>Arthropoda</taxon>
        <taxon>Hexapoda</taxon>
        <taxon>Insecta</taxon>
        <taxon>Pterygota</taxon>
        <taxon>Neoptera</taxon>
        <taxon>Endopterygota</taxon>
        <taxon>Diptera</taxon>
        <taxon>Nematocera</taxon>
        <taxon>Culicoidea</taxon>
        <taxon>Culicidae</taxon>
        <taxon>Culicinae</taxon>
        <taxon>Aedini</taxon>
        <taxon>Aedes</taxon>
        <taxon>Stegomyia</taxon>
    </lineage>
</organism>
<evidence type="ECO:0000256" key="6">
    <source>
        <dbReference type="ARBA" id="ARBA00022801"/>
    </source>
</evidence>
<dbReference type="RefSeq" id="XP_062716221.1">
    <property type="nucleotide sequence ID" value="XM_062860237.1"/>
</dbReference>
<evidence type="ECO:0000256" key="4">
    <source>
        <dbReference type="ARBA" id="ARBA00022722"/>
    </source>
</evidence>
<dbReference type="Pfam" id="PF17917">
    <property type="entry name" value="RT_RNaseH"/>
    <property type="match status" value="1"/>
</dbReference>
<evidence type="ECO:0000313" key="10">
    <source>
        <dbReference type="EnsemblMetazoa" id="AALFPA23_019034.P28016"/>
    </source>
</evidence>
<name>A0ABM1ZJE5_AEDAL</name>
<reference evidence="10" key="2">
    <citation type="submission" date="2025-05" db="UniProtKB">
        <authorList>
            <consortium name="EnsemblMetazoa"/>
        </authorList>
    </citation>
    <scope>IDENTIFICATION</scope>
    <source>
        <strain evidence="10">Foshan</strain>
    </source>
</reference>
<feature type="compositionally biased region" description="Basic and acidic residues" evidence="8">
    <location>
        <begin position="642"/>
        <end position="676"/>
    </location>
</feature>
<dbReference type="EnsemblMetazoa" id="AALFPA23_019034.R28016">
    <property type="protein sequence ID" value="AALFPA23_019034.P28016"/>
    <property type="gene ID" value="AALFPA23_019034"/>
</dbReference>
<dbReference type="InterPro" id="IPR012337">
    <property type="entry name" value="RNaseH-like_sf"/>
</dbReference>
<keyword evidence="2" id="KW-0808">Transferase</keyword>
<dbReference type="CDD" id="cd09274">
    <property type="entry name" value="RNase_HI_RT_Ty3"/>
    <property type="match status" value="1"/>
</dbReference>
<keyword evidence="3" id="KW-0548">Nucleotidyltransferase</keyword>
<evidence type="ECO:0000259" key="9">
    <source>
        <dbReference type="PROSITE" id="PS50994"/>
    </source>
</evidence>
<dbReference type="PANTHER" id="PTHR37984:SF11">
    <property type="entry name" value="INTEGRASE CATALYTIC DOMAIN-CONTAINING PROTEIN"/>
    <property type="match status" value="1"/>
</dbReference>
<dbReference type="Pfam" id="PF17921">
    <property type="entry name" value="Integrase_H2C2"/>
    <property type="match status" value="1"/>
</dbReference>
<dbReference type="PANTHER" id="PTHR37984">
    <property type="entry name" value="PROTEIN CBG26694"/>
    <property type="match status" value="1"/>
</dbReference>
<proteinExistence type="predicted"/>
<dbReference type="GeneID" id="134291875"/>
<evidence type="ECO:0000256" key="5">
    <source>
        <dbReference type="ARBA" id="ARBA00022759"/>
    </source>
</evidence>
<dbReference type="PROSITE" id="PS50994">
    <property type="entry name" value="INTEGRASE"/>
    <property type="match status" value="1"/>
</dbReference>
<sequence length="695" mass="79804">MNFMERFVLMRADCTEHLRNLAKADRFYWGQNEEEEFVYLKTQALKSIKRLGYFRNEDRTELFVDASPIGLGAVLVQYDTHGVPRVISCASKALTDSEKKYPQTQKESLAMVWAVERFSFYLMSKFFTIKTDSEANEFIFGKGNKIGKRAVSRAEAWALRLQAYDFDVKHVPGDSNVADALSRLIQSSQRDEPFDEDNDKHILFALEAGSMEITWKDIDKFSEEDRELSAIGLALRSNHWPDNLKKFEAHSKELRALGPKIFREDKIVLPNLLRKKALQTSHQGHIGIAAMKRIMREFFWWPGMSKDVEKFVKSCETCLVISRKNPPIPLVSRQLPDGPWEILQVDFLSIPHCGSGEFLVLVDTYSRYLSVAEMKSTDAASTNQALYKIFFTWGLPLVLQSDNGPPFQSKQFIEYWQNKGVLVRKSIPLCPQSNGAVERQNQGLIKAVAAARHENGNCKNALQNYVHIHNTMKQHSRLGITPFELLVGWKHRGFFPALWEAKSGSSDREEIRDKDAVAKLISKQYADKHRGAKDSEIKVGDRVVVAVQKKIKTDPSFSDERYTVLSREGGKLIVRSEHGVQYARKIQDVKLVPDEIEEEKAEESRLTDNSKEAGYDEEMDENYTGQSTRLENNGFGCLPASEKSREANYEAIGAKEDQSKDHDDEERQQVRMERPRRNIIKPNKFKEMIMYRIYE</sequence>
<accession>A0ABM1ZJE5</accession>
<dbReference type="Proteomes" id="UP000069940">
    <property type="component" value="Unassembled WGS sequence"/>
</dbReference>
<dbReference type="Gene3D" id="3.10.20.370">
    <property type="match status" value="1"/>
</dbReference>
<dbReference type="InterPro" id="IPR001584">
    <property type="entry name" value="Integrase_cat-core"/>
</dbReference>
<evidence type="ECO:0000256" key="2">
    <source>
        <dbReference type="ARBA" id="ARBA00022679"/>
    </source>
</evidence>
<reference evidence="11" key="1">
    <citation type="journal article" date="2015" name="Proc. Natl. Acad. Sci. U.S.A.">
        <title>Genome sequence of the Asian Tiger mosquito, Aedes albopictus, reveals insights into its biology, genetics, and evolution.</title>
        <authorList>
            <person name="Chen X.G."/>
            <person name="Jiang X."/>
            <person name="Gu J."/>
            <person name="Xu M."/>
            <person name="Wu Y."/>
            <person name="Deng Y."/>
            <person name="Zhang C."/>
            <person name="Bonizzoni M."/>
            <person name="Dermauw W."/>
            <person name="Vontas J."/>
            <person name="Armbruster P."/>
            <person name="Huang X."/>
            <person name="Yang Y."/>
            <person name="Zhang H."/>
            <person name="He W."/>
            <person name="Peng H."/>
            <person name="Liu Y."/>
            <person name="Wu K."/>
            <person name="Chen J."/>
            <person name="Lirakis M."/>
            <person name="Topalis P."/>
            <person name="Van Leeuwen T."/>
            <person name="Hall A.B."/>
            <person name="Jiang X."/>
            <person name="Thorpe C."/>
            <person name="Mueller R.L."/>
            <person name="Sun C."/>
            <person name="Waterhouse R.M."/>
            <person name="Yan G."/>
            <person name="Tu Z.J."/>
            <person name="Fang X."/>
            <person name="James A.A."/>
        </authorList>
    </citation>
    <scope>NUCLEOTIDE SEQUENCE [LARGE SCALE GENOMIC DNA]</scope>
    <source>
        <strain evidence="11">Foshan</strain>
    </source>
</reference>
<dbReference type="InterPro" id="IPR041373">
    <property type="entry name" value="RT_RNaseH"/>
</dbReference>